<sequence length="301" mass="33877">MQKRIKKSANPALIGQIVDIIRRDGIGFGERLYESRLAQRLGVSRPPVRQALLALSTQGLTKLIPHKGFILCVPLASLSSPQALIAADVGEKHYEAIARDHFDGQFPVIVSEAELMRRYHLTRAQLLRLLDRIAAEGWVERAKGYGWMFAQSLRDPTGNAQTARLRLIIEPAGILEPTFRWNPERMAIVREHQERVLRDGMRLYNLSEMFRFGCEFHEAIAECSGNVFLLDTLKRVNHMRRLFAYCQMPDAHGLESLTREHLDILDVLETGDRRGAAALMKGHLLRSAGAGELAIQTPPTG</sequence>
<dbReference type="InterPro" id="IPR008920">
    <property type="entry name" value="TF_FadR/GntR_C"/>
</dbReference>
<evidence type="ECO:0000256" key="3">
    <source>
        <dbReference type="ARBA" id="ARBA00023163"/>
    </source>
</evidence>
<name>A0A1W9HQ71_9HYPH</name>
<evidence type="ECO:0000256" key="1">
    <source>
        <dbReference type="ARBA" id="ARBA00023015"/>
    </source>
</evidence>
<dbReference type="Proteomes" id="UP000192872">
    <property type="component" value="Unassembled WGS sequence"/>
</dbReference>
<dbReference type="SMART" id="SM00345">
    <property type="entry name" value="HTH_GNTR"/>
    <property type="match status" value="1"/>
</dbReference>
<keyword evidence="3" id="KW-0804">Transcription</keyword>
<dbReference type="Pfam" id="PF07729">
    <property type="entry name" value="FCD"/>
    <property type="match status" value="1"/>
</dbReference>
<dbReference type="Gene3D" id="1.10.10.10">
    <property type="entry name" value="Winged helix-like DNA-binding domain superfamily/Winged helix DNA-binding domain"/>
    <property type="match status" value="2"/>
</dbReference>
<dbReference type="GO" id="GO:0003700">
    <property type="term" value="F:DNA-binding transcription factor activity"/>
    <property type="evidence" value="ECO:0007669"/>
    <property type="project" value="InterPro"/>
</dbReference>
<dbReference type="Gene3D" id="1.20.120.530">
    <property type="entry name" value="GntR ligand-binding domain-like"/>
    <property type="match status" value="1"/>
</dbReference>
<dbReference type="PROSITE" id="PS50949">
    <property type="entry name" value="HTH_GNTR"/>
    <property type="match status" value="1"/>
</dbReference>
<dbReference type="AlphaFoldDB" id="A0A1W9HQ71"/>
<dbReference type="RefSeq" id="WP_376799792.1">
    <property type="nucleotide sequence ID" value="NZ_DBNB01000008.1"/>
</dbReference>
<reference evidence="5 6" key="1">
    <citation type="journal article" date="2017" name="Water Res.">
        <title>Comammox in drinking water systems.</title>
        <authorList>
            <person name="Wang Y."/>
            <person name="Ma L."/>
            <person name="Mao Y."/>
            <person name="Jiang X."/>
            <person name="Xia Y."/>
            <person name="Yu K."/>
            <person name="Li B."/>
            <person name="Zhang T."/>
        </authorList>
    </citation>
    <scope>NUCLEOTIDE SEQUENCE [LARGE SCALE GENOMIC DNA]</scope>
    <source>
        <strain evidence="5">SG_bin8</strain>
    </source>
</reference>
<evidence type="ECO:0000256" key="2">
    <source>
        <dbReference type="ARBA" id="ARBA00023125"/>
    </source>
</evidence>
<keyword evidence="2" id="KW-0238">DNA-binding</keyword>
<dbReference type="InterPro" id="IPR000524">
    <property type="entry name" value="Tscrpt_reg_HTH_GntR"/>
</dbReference>
<feature type="domain" description="HTH gntR-type" evidence="4">
    <location>
        <begin position="7"/>
        <end position="74"/>
    </location>
</feature>
<protein>
    <recommendedName>
        <fullName evidence="4">HTH gntR-type domain-containing protein</fullName>
    </recommendedName>
</protein>
<dbReference type="GO" id="GO:0003677">
    <property type="term" value="F:DNA binding"/>
    <property type="evidence" value="ECO:0007669"/>
    <property type="project" value="UniProtKB-KW"/>
</dbReference>
<organism evidence="5 6">
    <name type="scientific">Candidatus Raskinella chloraquaticus</name>
    <dbReference type="NCBI Taxonomy" id="1951219"/>
    <lineage>
        <taxon>Bacteria</taxon>
        <taxon>Pseudomonadati</taxon>
        <taxon>Pseudomonadota</taxon>
        <taxon>Alphaproteobacteria</taxon>
        <taxon>Hyphomicrobiales</taxon>
        <taxon>Phreatobacteraceae</taxon>
        <taxon>Candidatus Raskinella</taxon>
    </lineage>
</organism>
<dbReference type="SMART" id="SM00895">
    <property type="entry name" value="FCD"/>
    <property type="match status" value="1"/>
</dbReference>
<gene>
    <name evidence="5" type="ORF">A4S15_02360</name>
</gene>
<dbReference type="STRING" id="1827387.A4S15_02360"/>
<dbReference type="Pfam" id="PF00392">
    <property type="entry name" value="GntR"/>
    <property type="match status" value="1"/>
</dbReference>
<dbReference type="InterPro" id="IPR011711">
    <property type="entry name" value="GntR_C"/>
</dbReference>
<keyword evidence="1" id="KW-0805">Transcription regulation</keyword>
<dbReference type="SUPFAM" id="SSF46785">
    <property type="entry name" value="Winged helix' DNA-binding domain"/>
    <property type="match status" value="1"/>
</dbReference>
<accession>A0A1W9HQ71</accession>
<evidence type="ECO:0000313" key="6">
    <source>
        <dbReference type="Proteomes" id="UP000192872"/>
    </source>
</evidence>
<evidence type="ECO:0000313" key="5">
    <source>
        <dbReference type="EMBL" id="OQW49589.1"/>
    </source>
</evidence>
<dbReference type="InterPro" id="IPR036388">
    <property type="entry name" value="WH-like_DNA-bd_sf"/>
</dbReference>
<dbReference type="InterPro" id="IPR036390">
    <property type="entry name" value="WH_DNA-bd_sf"/>
</dbReference>
<dbReference type="SUPFAM" id="SSF48008">
    <property type="entry name" value="GntR ligand-binding domain-like"/>
    <property type="match status" value="1"/>
</dbReference>
<dbReference type="PANTHER" id="PTHR43537:SF24">
    <property type="entry name" value="GLUCONATE OPERON TRANSCRIPTIONAL REPRESSOR"/>
    <property type="match status" value="1"/>
</dbReference>
<proteinExistence type="predicted"/>
<dbReference type="PANTHER" id="PTHR43537">
    <property type="entry name" value="TRANSCRIPTIONAL REGULATOR, GNTR FAMILY"/>
    <property type="match status" value="1"/>
</dbReference>
<evidence type="ECO:0000259" key="4">
    <source>
        <dbReference type="PROSITE" id="PS50949"/>
    </source>
</evidence>
<comment type="caution">
    <text evidence="5">The sequence shown here is derived from an EMBL/GenBank/DDBJ whole genome shotgun (WGS) entry which is preliminary data.</text>
</comment>
<dbReference type="EMBL" id="LWDL01000031">
    <property type="protein sequence ID" value="OQW49589.1"/>
    <property type="molecule type" value="Genomic_DNA"/>
</dbReference>